<evidence type="ECO:0000313" key="9">
    <source>
        <dbReference type="Proteomes" id="UP000553632"/>
    </source>
</evidence>
<feature type="transmembrane region" description="Helical" evidence="7">
    <location>
        <begin position="888"/>
        <end position="909"/>
    </location>
</feature>
<feature type="transmembrane region" description="Helical" evidence="7">
    <location>
        <begin position="39"/>
        <end position="62"/>
    </location>
</feature>
<dbReference type="Proteomes" id="UP000553632">
    <property type="component" value="Unassembled WGS sequence"/>
</dbReference>
<feature type="transmembrane region" description="Helical" evidence="7">
    <location>
        <begin position="303"/>
        <end position="322"/>
    </location>
</feature>
<evidence type="ECO:0000256" key="1">
    <source>
        <dbReference type="ARBA" id="ARBA00004478"/>
    </source>
</evidence>
<feature type="transmembrane region" description="Helical" evidence="7">
    <location>
        <begin position="251"/>
        <end position="277"/>
    </location>
</feature>
<evidence type="ECO:0000256" key="5">
    <source>
        <dbReference type="ARBA" id="ARBA00022989"/>
    </source>
</evidence>
<keyword evidence="3 7" id="KW-0812">Transmembrane</keyword>
<evidence type="ECO:0000313" key="8">
    <source>
        <dbReference type="EMBL" id="KAF4706666.1"/>
    </source>
</evidence>
<evidence type="ECO:0000256" key="4">
    <source>
        <dbReference type="ARBA" id="ARBA00022780"/>
    </source>
</evidence>
<keyword evidence="4" id="KW-1001">Plastid inner membrane</keyword>
<accession>A0A7J6QG71</accession>
<comment type="caution">
    <text evidence="8">The sequence shown here is derived from an EMBL/GenBank/DDBJ whole genome shotgun (WGS) entry which is preliminary data.</text>
</comment>
<dbReference type="Pfam" id="PF00939">
    <property type="entry name" value="Na_sulph_symp"/>
    <property type="match status" value="2"/>
</dbReference>
<feature type="transmembrane region" description="Helical" evidence="7">
    <location>
        <begin position="681"/>
        <end position="700"/>
    </location>
</feature>
<dbReference type="EMBL" id="JABANO010033537">
    <property type="protein sequence ID" value="KAF4706666.1"/>
    <property type="molecule type" value="Genomic_DNA"/>
</dbReference>
<sequence>MVGLLKPHRAERAPPVDLMKEASNSKTLFARLHHWHATVWPGANIPVVLAIVMLALALWWLAPSGLASSVWQLFVLFMCTIIGAILEPLPLSAVCLLSIGVVSATGVLTTSEMLSGFSSPSVWLIMFASFFASGFVVTGLGKRMCFIILKYAGSTTIGLGYGICFCELILALAIPANSARGVGVMMPILVPLMKEAFQSDPELDTAKRIGSYIVLVEITANATVATCWLTGGAWNALMLQFMKEVGVELSWISWAYSQAPVALVSLILIPLVVLVLVKPEIRRTPEAPVVAHSRLEAMGPLSVREWTMLVCFLGVLGLWILSSTMPSVFPFSMTGVAAMGVAVLLLLGVLSLKDHIICNTAAFDLFLWFSILLTFATELKKKGFFEWLAARIDFSSLPPYPCLVLICVVFYVTQYGFASITAHVSALFVAAVLVAEEAGVSAQVVCRALAWSTVCGHLTPYTSSANPAFYGLGYVTAKQWWVVGAIVMAINLVNLVTIGFGYWWLLGYWKSDRAPYWGALRMQVRISRWGPVSAELCRTEQLAVMPTAVVKEDESNKLPLSEDEVVASSPSSTKFADSKGHKGAFKTRWQQLRDWHKNVWPGANIPKIAGIFIVGLILWWIVPPGLGSNTWDLFIVFLCTIIAAVLEPLPLAGVCIVAIGICSVTGVLTTAEMLSGFSNSSVWLIIFAYFISAGFVTTGLGKRMCFIVLKYVGSTTIGLGYGICICELILALAIPSCTARGAGVMLPILHPLARDAFQSDPEMGTQNRIGTYIVMVEITANALAAPCWLTGGAWNAMMVTFMEDVGVHLSWVSFAASQAPVGIIVLALVPIEMYFLLRPEIKKTPEAKKVAEDQLKEMGRMKPLEITMLAVFLGVVLLWILSSTVKSIFPFSSTEVAAMGVSVMLLCGVITIKDNVISNKGAFNLLLWFSVLVMLASELKAKGFWIWLADLIDLSSLPPYACLLVVCLIFYATQYVFASITAHVSALYPAFIQIALSAGVDPEVACRALATCTWSGNLTPYTSAPNPAFFGLGYVTNKQWWGCGFVVLCVNFVELISIGFGYWWLLGFWSS</sequence>
<feature type="transmembrane region" description="Helical" evidence="7">
    <location>
        <begin position="712"/>
        <end position="734"/>
    </location>
</feature>
<feature type="transmembrane region" description="Helical" evidence="7">
    <location>
        <begin position="68"/>
        <end position="86"/>
    </location>
</feature>
<name>A0A7J6QG71_PEROL</name>
<comment type="subcellular location">
    <subcellularLocation>
        <location evidence="1">Plastid</location>
        <location evidence="1">Chloroplast inner membrane</location>
        <topology evidence="1">Multi-pass membrane protein</topology>
    </subcellularLocation>
</comment>
<organism evidence="8 9">
    <name type="scientific">Perkinsus olseni</name>
    <name type="common">Perkinsus atlanticus</name>
    <dbReference type="NCBI Taxonomy" id="32597"/>
    <lineage>
        <taxon>Eukaryota</taxon>
        <taxon>Sar</taxon>
        <taxon>Alveolata</taxon>
        <taxon>Perkinsozoa</taxon>
        <taxon>Perkinsea</taxon>
        <taxon>Perkinsida</taxon>
        <taxon>Perkinsidae</taxon>
        <taxon>Perkinsus</taxon>
    </lineage>
</organism>
<feature type="transmembrane region" description="Helical" evidence="7">
    <location>
        <begin position="605"/>
        <end position="622"/>
    </location>
</feature>
<dbReference type="NCBIfam" id="TIGR00785">
    <property type="entry name" value="dass"/>
    <property type="match status" value="2"/>
</dbReference>
<reference evidence="8 9" key="1">
    <citation type="submission" date="2020-04" db="EMBL/GenBank/DDBJ databases">
        <title>Perkinsus olseni comparative genomics.</title>
        <authorList>
            <person name="Bogema D.R."/>
        </authorList>
    </citation>
    <scope>NUCLEOTIDE SEQUENCE [LARGE SCALE GENOMIC DNA]</scope>
    <source>
        <strain evidence="8 9">ATCC PRA-207</strain>
    </source>
</reference>
<dbReference type="InterPro" id="IPR030676">
    <property type="entry name" value="CitT-rel"/>
</dbReference>
<keyword evidence="9" id="KW-1185">Reference proteome</keyword>
<feature type="transmembrane region" description="Helical" evidence="7">
    <location>
        <begin position="921"/>
        <end position="937"/>
    </location>
</feature>
<feature type="transmembrane region" description="Helical" evidence="7">
    <location>
        <begin position="397"/>
        <end position="418"/>
    </location>
</feature>
<feature type="transmembrane region" description="Helical" evidence="7">
    <location>
        <begin position="811"/>
        <end position="837"/>
    </location>
</feature>
<feature type="transmembrane region" description="Helical" evidence="7">
    <location>
        <begin position="122"/>
        <end position="140"/>
    </location>
</feature>
<gene>
    <name evidence="8" type="ORF">FOZ63_027306</name>
</gene>
<feature type="transmembrane region" description="Helical" evidence="7">
    <location>
        <begin position="209"/>
        <end position="231"/>
    </location>
</feature>
<feature type="transmembrane region" description="Helical" evidence="7">
    <location>
        <begin position="356"/>
        <end position="377"/>
    </location>
</feature>
<evidence type="ECO:0000256" key="7">
    <source>
        <dbReference type="SAM" id="Phobius"/>
    </source>
</evidence>
<protein>
    <submittedName>
        <fullName evidence="8">Uncharacterized protein</fullName>
    </submittedName>
</protein>
<feature type="transmembrane region" description="Helical" evidence="7">
    <location>
        <begin position="480"/>
        <end position="505"/>
    </location>
</feature>
<dbReference type="GO" id="GO:0009706">
    <property type="term" value="C:chloroplast inner membrane"/>
    <property type="evidence" value="ECO:0007669"/>
    <property type="project" value="UniProtKB-SubCell"/>
</dbReference>
<dbReference type="AlphaFoldDB" id="A0A7J6QG71"/>
<proteinExistence type="inferred from homology"/>
<feature type="transmembrane region" description="Helical" evidence="7">
    <location>
        <begin position="1040"/>
        <end position="1065"/>
    </location>
</feature>
<feature type="transmembrane region" description="Helical" evidence="7">
    <location>
        <begin position="634"/>
        <end position="661"/>
    </location>
</feature>
<comment type="similarity">
    <text evidence="2">Belongs to the SLC13A/DASS transporter (TC 2.A.47) family. DIT1 subfamily.</text>
</comment>
<keyword evidence="6 7" id="KW-0472">Membrane</keyword>
<keyword evidence="4" id="KW-0934">Plastid</keyword>
<keyword evidence="5 7" id="KW-1133">Transmembrane helix</keyword>
<dbReference type="PANTHER" id="PTHR42826">
    <property type="entry name" value="DICARBOXYLATE TRANSPORTER 2.1, CHLOROPLASTIC"/>
    <property type="match status" value="1"/>
</dbReference>
<dbReference type="GO" id="GO:0022857">
    <property type="term" value="F:transmembrane transporter activity"/>
    <property type="evidence" value="ECO:0007669"/>
    <property type="project" value="InterPro"/>
</dbReference>
<feature type="transmembrane region" description="Helical" evidence="7">
    <location>
        <begin position="328"/>
        <end position="349"/>
    </location>
</feature>
<feature type="transmembrane region" description="Helical" evidence="7">
    <location>
        <begin position="864"/>
        <end position="882"/>
    </location>
</feature>
<evidence type="ECO:0000256" key="3">
    <source>
        <dbReference type="ARBA" id="ARBA00022692"/>
    </source>
</evidence>
<evidence type="ECO:0000256" key="6">
    <source>
        <dbReference type="ARBA" id="ARBA00023136"/>
    </source>
</evidence>
<evidence type="ECO:0000256" key="2">
    <source>
        <dbReference type="ARBA" id="ARBA00007349"/>
    </source>
</evidence>
<feature type="transmembrane region" description="Helical" evidence="7">
    <location>
        <begin position="769"/>
        <end position="791"/>
    </location>
</feature>
<feature type="transmembrane region" description="Helical" evidence="7">
    <location>
        <begin position="957"/>
        <end position="978"/>
    </location>
</feature>
<dbReference type="InterPro" id="IPR001898">
    <property type="entry name" value="SLC13A/DASS"/>
</dbReference>